<evidence type="ECO:0000256" key="1">
    <source>
        <dbReference type="ARBA" id="ARBA00004323"/>
    </source>
</evidence>
<evidence type="ECO:0000256" key="7">
    <source>
        <dbReference type="ARBA" id="ARBA00022989"/>
    </source>
</evidence>
<evidence type="ECO:0000313" key="12">
    <source>
        <dbReference type="EMBL" id="CAF4218809.1"/>
    </source>
</evidence>
<comment type="similarity">
    <text evidence="2 10">Belongs to the glycosyltransferase 31 family.</text>
</comment>
<dbReference type="PANTHER" id="PTHR11214">
    <property type="entry name" value="BETA-1,3-N-ACETYLGLUCOSAMINYLTRANSFERASE"/>
    <property type="match status" value="1"/>
</dbReference>
<keyword evidence="8 10" id="KW-0333">Golgi apparatus</keyword>
<dbReference type="EMBL" id="CAJNOK010027246">
    <property type="protein sequence ID" value="CAF1416818.1"/>
    <property type="molecule type" value="Genomic_DNA"/>
</dbReference>
<dbReference type="GO" id="GO:0006493">
    <property type="term" value="P:protein O-linked glycosylation"/>
    <property type="evidence" value="ECO:0007669"/>
    <property type="project" value="TreeGrafter"/>
</dbReference>
<dbReference type="InterPro" id="IPR002659">
    <property type="entry name" value="Glyco_trans_31"/>
</dbReference>
<keyword evidence="6 10" id="KW-0735">Signal-anchor</keyword>
<dbReference type="AlphaFoldDB" id="A0A8S2SBW0"/>
<name>A0A8S2SBW0_9BILA</name>
<feature type="transmembrane region" description="Helical" evidence="10">
    <location>
        <begin position="48"/>
        <end position="65"/>
    </location>
</feature>
<keyword evidence="3 10" id="KW-0328">Glycosyltransferase</keyword>
<keyword evidence="7 10" id="KW-1133">Transmembrane helix</keyword>
<evidence type="ECO:0000256" key="10">
    <source>
        <dbReference type="RuleBase" id="RU363063"/>
    </source>
</evidence>
<dbReference type="EMBL" id="CAJOBA010048995">
    <property type="protein sequence ID" value="CAF4218809.1"/>
    <property type="molecule type" value="Genomic_DNA"/>
</dbReference>
<keyword evidence="9 10" id="KW-0472">Membrane</keyword>
<dbReference type="Proteomes" id="UP000682733">
    <property type="component" value="Unassembled WGS sequence"/>
</dbReference>
<evidence type="ECO:0000256" key="9">
    <source>
        <dbReference type="ARBA" id="ARBA00023136"/>
    </source>
</evidence>
<dbReference type="EC" id="2.4.1.-" evidence="10"/>
<evidence type="ECO:0000256" key="8">
    <source>
        <dbReference type="ARBA" id="ARBA00023034"/>
    </source>
</evidence>
<proteinExistence type="inferred from homology"/>
<dbReference type="PANTHER" id="PTHR11214:SF378">
    <property type="entry name" value="BETA-1,3-GALACTOSYLTRANSFERASE 4"/>
    <property type="match status" value="1"/>
</dbReference>
<evidence type="ECO:0000313" key="11">
    <source>
        <dbReference type="EMBL" id="CAF1416818.1"/>
    </source>
</evidence>
<accession>A0A8S2SBW0</accession>
<evidence type="ECO:0000313" key="13">
    <source>
        <dbReference type="Proteomes" id="UP000682733"/>
    </source>
</evidence>
<evidence type="ECO:0000256" key="3">
    <source>
        <dbReference type="ARBA" id="ARBA00022676"/>
    </source>
</evidence>
<dbReference type="Proteomes" id="UP000677228">
    <property type="component" value="Unassembled WGS sequence"/>
</dbReference>
<comment type="subcellular location">
    <subcellularLocation>
        <location evidence="1 10">Golgi apparatus membrane</location>
        <topology evidence="1 10">Single-pass type II membrane protein</topology>
    </subcellularLocation>
</comment>
<dbReference type="GO" id="GO:0000139">
    <property type="term" value="C:Golgi membrane"/>
    <property type="evidence" value="ECO:0007669"/>
    <property type="project" value="UniProtKB-SubCell"/>
</dbReference>
<keyword evidence="4" id="KW-0808">Transferase</keyword>
<protein>
    <recommendedName>
        <fullName evidence="10">Hexosyltransferase</fullName>
        <ecNumber evidence="10">2.4.1.-</ecNumber>
    </recommendedName>
</protein>
<gene>
    <name evidence="11" type="ORF">OVA965_LOCUS33557</name>
    <name evidence="12" type="ORF">TMI583_LOCUS34446</name>
</gene>
<dbReference type="GO" id="GO:0016758">
    <property type="term" value="F:hexosyltransferase activity"/>
    <property type="evidence" value="ECO:0007669"/>
    <property type="project" value="InterPro"/>
</dbReference>
<dbReference type="Pfam" id="PF01762">
    <property type="entry name" value="Galactosyl_T"/>
    <property type="match status" value="1"/>
</dbReference>
<evidence type="ECO:0000256" key="4">
    <source>
        <dbReference type="ARBA" id="ARBA00022679"/>
    </source>
</evidence>
<dbReference type="Gene3D" id="3.90.550.50">
    <property type="match status" value="1"/>
</dbReference>
<reference evidence="12" key="1">
    <citation type="submission" date="2021-02" db="EMBL/GenBank/DDBJ databases">
        <authorList>
            <person name="Nowell W R."/>
        </authorList>
    </citation>
    <scope>NUCLEOTIDE SEQUENCE</scope>
</reference>
<sequence>MFGALVTISLNIVYVIHRSNIDMNSFHKQFRRYLFYMNSLNLKNRRRLKRLLIFIIAFIIVALLIDQKLSKGRLSSSNEVFKTVDSASPSALAQQARKPSVFNIIQFTNPTHLVLNMFEAPFVPIIVLSKAANVEVRDAIRRTWGFERLYNDTLVKTFFLVGTDDFMIQRLKMEQLVFDDIIQVSVPDLSTFSAYKELAAMYWVKTYLPTVEYYVKTEEDTIINTPVFVNKVLPHVNSQEQLIYGWFGSDHIVKRNPEYQKFVDAVVPPTSDLLFAMNLCYIITAVSFNAMLDTLKTIELIEYPGDPFITGILRDAAKVRVFNFASDRRYRYEMANGKCKDVFITHPNLILCTSSLHVGSSRSMPEYFETWEIITNQTNLFN</sequence>
<evidence type="ECO:0000256" key="6">
    <source>
        <dbReference type="ARBA" id="ARBA00022968"/>
    </source>
</evidence>
<evidence type="ECO:0000256" key="2">
    <source>
        <dbReference type="ARBA" id="ARBA00008661"/>
    </source>
</evidence>
<organism evidence="12 13">
    <name type="scientific">Didymodactylos carnosus</name>
    <dbReference type="NCBI Taxonomy" id="1234261"/>
    <lineage>
        <taxon>Eukaryota</taxon>
        <taxon>Metazoa</taxon>
        <taxon>Spiralia</taxon>
        <taxon>Gnathifera</taxon>
        <taxon>Rotifera</taxon>
        <taxon>Eurotatoria</taxon>
        <taxon>Bdelloidea</taxon>
        <taxon>Philodinida</taxon>
        <taxon>Philodinidae</taxon>
        <taxon>Didymodactylos</taxon>
    </lineage>
</organism>
<keyword evidence="5 10" id="KW-0812">Transmembrane</keyword>
<evidence type="ECO:0000256" key="5">
    <source>
        <dbReference type="ARBA" id="ARBA00022692"/>
    </source>
</evidence>
<comment type="caution">
    <text evidence="12">The sequence shown here is derived from an EMBL/GenBank/DDBJ whole genome shotgun (WGS) entry which is preliminary data.</text>
</comment>